<feature type="compositionally biased region" description="Polar residues" evidence="4">
    <location>
        <begin position="573"/>
        <end position="590"/>
    </location>
</feature>
<dbReference type="Gene3D" id="2.60.40.3120">
    <property type="match status" value="1"/>
</dbReference>
<organism evidence="6 7">
    <name type="scientific">Taenia crassiceps</name>
    <dbReference type="NCBI Taxonomy" id="6207"/>
    <lineage>
        <taxon>Eukaryota</taxon>
        <taxon>Metazoa</taxon>
        <taxon>Spiralia</taxon>
        <taxon>Lophotrochozoa</taxon>
        <taxon>Platyhelminthes</taxon>
        <taxon>Cestoda</taxon>
        <taxon>Eucestoda</taxon>
        <taxon>Cyclophyllidea</taxon>
        <taxon>Taeniidae</taxon>
        <taxon>Taenia</taxon>
    </lineage>
</organism>
<evidence type="ECO:0000256" key="2">
    <source>
        <dbReference type="ARBA" id="ARBA00005988"/>
    </source>
</evidence>
<dbReference type="InterPro" id="IPR000834">
    <property type="entry name" value="Peptidase_M14"/>
</dbReference>
<dbReference type="EMBL" id="JAKROA010000002">
    <property type="protein sequence ID" value="KAL5110349.1"/>
    <property type="molecule type" value="Genomic_DNA"/>
</dbReference>
<dbReference type="Pfam" id="PF00246">
    <property type="entry name" value="Peptidase_M14"/>
    <property type="match status" value="1"/>
</dbReference>
<reference evidence="6 7" key="1">
    <citation type="journal article" date="2022" name="Front. Cell. Infect. Microbiol.">
        <title>The Genomes of Two Strains of Taenia crassiceps the Animal Model for the Study of Human Cysticercosis.</title>
        <authorList>
            <person name="Bobes R.J."/>
            <person name="Estrada K."/>
            <person name="Rios-Valencia D.G."/>
            <person name="Calderon-Gallegos A."/>
            <person name="de la Torre P."/>
            <person name="Carrero J.C."/>
            <person name="Sanchez-Flores A."/>
            <person name="Laclette J.P."/>
        </authorList>
    </citation>
    <scope>NUCLEOTIDE SEQUENCE [LARGE SCALE GENOMIC DNA]</scope>
    <source>
        <strain evidence="6">WFUcys</strain>
    </source>
</reference>
<comment type="cofactor">
    <cofactor evidence="1">
        <name>Zn(2+)</name>
        <dbReference type="ChEBI" id="CHEBI:29105"/>
    </cofactor>
</comment>
<dbReference type="PANTHER" id="PTHR12756">
    <property type="entry name" value="CYTOSOLIC CARBOXYPEPTIDASE"/>
    <property type="match status" value="1"/>
</dbReference>
<comment type="similarity">
    <text evidence="2 3">Belongs to the peptidase M14 family.</text>
</comment>
<dbReference type="Proteomes" id="UP001651158">
    <property type="component" value="Unassembled WGS sequence"/>
</dbReference>
<keyword evidence="7" id="KW-1185">Reference proteome</keyword>
<name>A0ABR4QLJ9_9CEST</name>
<protein>
    <submittedName>
        <fullName evidence="6">Cytosolic carboxypeptidase-like protein 5</fullName>
    </submittedName>
</protein>
<evidence type="ECO:0000256" key="3">
    <source>
        <dbReference type="PROSITE-ProRule" id="PRU01379"/>
    </source>
</evidence>
<feature type="region of interest" description="Disordered" evidence="4">
    <location>
        <begin position="529"/>
        <end position="602"/>
    </location>
</feature>
<dbReference type="Gene3D" id="3.40.630.10">
    <property type="entry name" value="Zn peptidases"/>
    <property type="match status" value="2"/>
</dbReference>
<dbReference type="PROSITE" id="PS52035">
    <property type="entry name" value="PEPTIDASE_M14"/>
    <property type="match status" value="1"/>
</dbReference>
<accession>A0ABR4QLJ9</accession>
<feature type="region of interest" description="Disordered" evidence="4">
    <location>
        <begin position="932"/>
        <end position="953"/>
    </location>
</feature>
<evidence type="ECO:0000313" key="6">
    <source>
        <dbReference type="EMBL" id="KAL5110349.1"/>
    </source>
</evidence>
<proteinExistence type="inferred from homology"/>
<dbReference type="SUPFAM" id="SSF53187">
    <property type="entry name" value="Zn-dependent exopeptidases"/>
    <property type="match status" value="2"/>
</dbReference>
<dbReference type="InterPro" id="IPR050821">
    <property type="entry name" value="Cytosolic_carboxypeptidase"/>
</dbReference>
<feature type="compositionally biased region" description="Basic and acidic residues" evidence="4">
    <location>
        <begin position="444"/>
        <end position="453"/>
    </location>
</feature>
<feature type="domain" description="Peptidase M14" evidence="5">
    <location>
        <begin position="134"/>
        <end position="764"/>
    </location>
</feature>
<evidence type="ECO:0000256" key="1">
    <source>
        <dbReference type="ARBA" id="ARBA00001947"/>
    </source>
</evidence>
<evidence type="ECO:0000313" key="7">
    <source>
        <dbReference type="Proteomes" id="UP001651158"/>
    </source>
</evidence>
<evidence type="ECO:0000259" key="5">
    <source>
        <dbReference type="PROSITE" id="PS52035"/>
    </source>
</evidence>
<dbReference type="PANTHER" id="PTHR12756:SF12">
    <property type="entry name" value="CYTOSOLIC CARBOXYPEPTIDASE-LIKE PROTEIN 5"/>
    <property type="match status" value="1"/>
</dbReference>
<feature type="active site" description="Proton donor/acceptor" evidence="3">
    <location>
        <position position="742"/>
    </location>
</feature>
<feature type="region of interest" description="Disordered" evidence="4">
    <location>
        <begin position="444"/>
        <end position="466"/>
    </location>
</feature>
<sequence length="1252" mass="139033">MQVGVLLFSANFDSGNLGQVENVQESIEFTGPQSGKTQTQSWADRLVTINGAERRPLLCSKPDYHVKCWTYPDAHGTPFENGNKSWFHFSVRNYAPGSVIRISIMNVNHQSKIFNQGYTPVYNVMSSVTDDACYPWTYLDTQLQLRRLEDLFAVTMPIVKSIQVTPDPIKATSSIYLHRELLCYSLCGRRIDLLTISDNTNKLSELEDRFDPLLFPEQSIPRPHKFAKKKVFLITARVHPGETPGSHMFNGLLEFLLRERDERAIQLRRTYVFKLIPMLNPDGVAMGHHRTDSRGANLNRFYLQPNFLLYPSVYAVKALATYHHLSYSGIARYPGCLSPRQFQRFVEFAARYRSFATSAEVSPHTGNLVRPPFVPKRKESLSASAVSLKGKTLDAAAELTCTLRAALKGKRSVSFGCTKSRKSYKQQLSSCQHPLTLMDARISKQNEESDDAGRSPSPQTKSDNVVRYVTSKKLVGDGEDQQEPIPNTWCAGSVSKCVQPMLRVQAIRRRKNSVELNGSGNSDFIKEASEGVQKCRPISNQVPEKSQSGKDDYDAAHSDHLPLPPQPEKCRPQSDSSPNLLQKASKPTTSTDDEHEADSRRRKLDRVYVNMVAQYLKQDGQEMEAKEAFLAYCTGAHLTHPNLLSTRPEESGVKCYIDLHGHCTKRGCFCYGNRLKDTRQMVDIVLYARLVATNSAFFDFSACNFSLRNMYLRDKVNDTTKEGSGRVGIWKHTGITHCYTVEANYTSSRVLNILSATLTDDRCATPPGTLWGPLRGSTVVPKPPPVEVTSASSFFTNPISVTSTTTDALVGNATHLAKLTEHGSYVISHDERYTPAHFQEMGRGLLTAALDMWSVNPWSRLATSACADMVRFRPGTYCSLKSLLNNAPRFGKLGPVRSGGHVPTKLRQAELANMKVLRNWAKNFVGNTATNESSEALKASTSPRTHPVSQASAHVSITSAVTTAISGRRREHQLHRQRLPVCPPAAVADFGVVESRPVVKAVVPVSVSEDGLWNAILPGVTSSNVAMERRVCSIGDSGSSTNRLLALPEEHERTKQLPSPSMPAAQPTDRCVAVVKSISKHQIPIPHPRRRTKSIELVLSVKGRINSTITACSLPIARLRIGKRVAKRDSAARFGRVLSRSNSNEHKLRPIKLIRKRVSLTAPMHPPNRSISKMAHPISTTAVLRPPPNGITPSSVAALEAPTFVPLRPRLRRTKRPRRTKDHREKGEVLPRLINFAPPAVHHKEALTASGQ</sequence>
<gene>
    <name evidence="6" type="ORF">TcWFU_005093</name>
</gene>
<evidence type="ECO:0000256" key="4">
    <source>
        <dbReference type="SAM" id="MobiDB-lite"/>
    </source>
</evidence>
<feature type="compositionally biased region" description="Basic and acidic residues" evidence="4">
    <location>
        <begin position="547"/>
        <end position="560"/>
    </location>
</feature>
<comment type="caution">
    <text evidence="6">The sequence shown here is derived from an EMBL/GenBank/DDBJ whole genome shotgun (WGS) entry which is preliminary data.</text>
</comment>